<evidence type="ECO:0000313" key="2">
    <source>
        <dbReference type="EMBL" id="KAF7351708.1"/>
    </source>
</evidence>
<protein>
    <submittedName>
        <fullName evidence="2">Uncharacterized protein</fullName>
    </submittedName>
</protein>
<evidence type="ECO:0000313" key="3">
    <source>
        <dbReference type="Proteomes" id="UP000623467"/>
    </source>
</evidence>
<reference evidence="2" key="1">
    <citation type="submission" date="2020-05" db="EMBL/GenBank/DDBJ databases">
        <title>Mycena genomes resolve the evolution of fungal bioluminescence.</title>
        <authorList>
            <person name="Tsai I.J."/>
        </authorList>
    </citation>
    <scope>NUCLEOTIDE SEQUENCE</scope>
    <source>
        <strain evidence="2">160909Yilan</strain>
    </source>
</reference>
<accession>A0A8H6Y0D9</accession>
<dbReference type="Proteomes" id="UP000623467">
    <property type="component" value="Unassembled WGS sequence"/>
</dbReference>
<gene>
    <name evidence="2" type="ORF">MSAN_01603900</name>
</gene>
<evidence type="ECO:0000256" key="1">
    <source>
        <dbReference type="SAM" id="MobiDB-lite"/>
    </source>
</evidence>
<dbReference type="OrthoDB" id="3221808at2759"/>
<keyword evidence="3" id="KW-1185">Reference proteome</keyword>
<dbReference type="AlphaFoldDB" id="A0A8H6Y0D9"/>
<feature type="region of interest" description="Disordered" evidence="1">
    <location>
        <begin position="538"/>
        <end position="560"/>
    </location>
</feature>
<dbReference type="EMBL" id="JACAZH010000013">
    <property type="protein sequence ID" value="KAF7351708.1"/>
    <property type="molecule type" value="Genomic_DNA"/>
</dbReference>
<comment type="caution">
    <text evidence="2">The sequence shown here is derived from an EMBL/GenBank/DDBJ whole genome shotgun (WGS) entry which is preliminary data.</text>
</comment>
<sequence>MVWALKSLTDDDELEPFLEALPELVWGSNGRRRGNENMLSMLLESDLRLIPRIEALLRDSDNGLLTPDVQLRRRMFCIKALWALACFSVSEASGRQSFPVFDHTLLVSLMTSTNIVGALLPYLTSTYAMVRCSDFCSLSMFIRGVSENRKISPIQVKQVQTRAADLSFPAFSGALEQLIDSDWTQTSAQQALDAMNSCADLAYDILADYWRRSATVQQMAYQFEATSSLIQQVASRPSAVAIMQLKDTFTSLIDENLTLIEQYRTFHPLDTTLDALLYVFQQNPDYLVDMRLQRLFLSYVAHRPWIPDVWARMFPTCDPTFIGCLLTKCLVVLDGGLRDAAVNLMWNCSCWKWKCAIFDDATVVAIRGIKQTFLTSCTIAALRIEILRRASGTPPSRHPTLLQQQEEDVCTIFLEFLDSREKFPPSNDAQRYAETETFKLLIFYLPPTPSFSLTFQRRFANSFSNILNGDSPGLRLSILTWVAWGSGSPVIQAFDDPDARATILEASRSSLTNETIEELEQLEIYHINTLIAELASDNHDSDASINPGPTTNSDVGMDDT</sequence>
<name>A0A8H6Y0D9_9AGAR</name>
<proteinExistence type="predicted"/>
<organism evidence="2 3">
    <name type="scientific">Mycena sanguinolenta</name>
    <dbReference type="NCBI Taxonomy" id="230812"/>
    <lineage>
        <taxon>Eukaryota</taxon>
        <taxon>Fungi</taxon>
        <taxon>Dikarya</taxon>
        <taxon>Basidiomycota</taxon>
        <taxon>Agaricomycotina</taxon>
        <taxon>Agaricomycetes</taxon>
        <taxon>Agaricomycetidae</taxon>
        <taxon>Agaricales</taxon>
        <taxon>Marasmiineae</taxon>
        <taxon>Mycenaceae</taxon>
        <taxon>Mycena</taxon>
    </lineage>
</organism>
<feature type="compositionally biased region" description="Polar residues" evidence="1">
    <location>
        <begin position="543"/>
        <end position="554"/>
    </location>
</feature>